<gene>
    <name evidence="2" type="ORF">L484_006302</name>
</gene>
<evidence type="ECO:0000313" key="3">
    <source>
        <dbReference type="Proteomes" id="UP000030645"/>
    </source>
</evidence>
<dbReference type="AlphaFoldDB" id="W9QT48"/>
<reference evidence="3" key="1">
    <citation type="submission" date="2013-01" db="EMBL/GenBank/DDBJ databases">
        <title>Draft Genome Sequence of a Mulberry Tree, Morus notabilis C.K. Schneid.</title>
        <authorList>
            <person name="He N."/>
            <person name="Zhao S."/>
        </authorList>
    </citation>
    <scope>NUCLEOTIDE SEQUENCE</scope>
</reference>
<proteinExistence type="predicted"/>
<dbReference type="Proteomes" id="UP000030645">
    <property type="component" value="Unassembled WGS sequence"/>
</dbReference>
<evidence type="ECO:0000313" key="2">
    <source>
        <dbReference type="EMBL" id="EXB53813.1"/>
    </source>
</evidence>
<feature type="region of interest" description="Disordered" evidence="1">
    <location>
        <begin position="27"/>
        <end position="47"/>
    </location>
</feature>
<protein>
    <submittedName>
        <fullName evidence="2">Uncharacterized protein</fullName>
    </submittedName>
</protein>
<feature type="compositionally biased region" description="Polar residues" evidence="1">
    <location>
        <begin position="38"/>
        <end position="47"/>
    </location>
</feature>
<evidence type="ECO:0000256" key="1">
    <source>
        <dbReference type="SAM" id="MobiDB-lite"/>
    </source>
</evidence>
<name>W9QT48_9ROSA</name>
<sequence length="96" mass="10891">MLQAETESDRINVLVWQDNALPSVASVRGKRTDKHTDQSQCASCSDNARNKQSWLDVRIMGASWRTRKRLASVAQPPRKILAHDRTMYRVGRQSGP</sequence>
<organism evidence="2 3">
    <name type="scientific">Morus notabilis</name>
    <dbReference type="NCBI Taxonomy" id="981085"/>
    <lineage>
        <taxon>Eukaryota</taxon>
        <taxon>Viridiplantae</taxon>
        <taxon>Streptophyta</taxon>
        <taxon>Embryophyta</taxon>
        <taxon>Tracheophyta</taxon>
        <taxon>Spermatophyta</taxon>
        <taxon>Magnoliopsida</taxon>
        <taxon>eudicotyledons</taxon>
        <taxon>Gunneridae</taxon>
        <taxon>Pentapetalae</taxon>
        <taxon>rosids</taxon>
        <taxon>fabids</taxon>
        <taxon>Rosales</taxon>
        <taxon>Moraceae</taxon>
        <taxon>Moreae</taxon>
        <taxon>Morus</taxon>
    </lineage>
</organism>
<dbReference type="EMBL" id="KE344120">
    <property type="protein sequence ID" value="EXB53813.1"/>
    <property type="molecule type" value="Genomic_DNA"/>
</dbReference>
<keyword evidence="3" id="KW-1185">Reference proteome</keyword>
<accession>W9QT48</accession>